<dbReference type="VEuPathDB" id="PiroplasmaDB:BEWA_035670"/>
<protein>
    <submittedName>
        <fullName evidence="2">Signal peptide containing protein</fullName>
    </submittedName>
</protein>
<name>L1LDV0_THEEQ</name>
<feature type="signal peptide" evidence="1">
    <location>
        <begin position="1"/>
        <end position="23"/>
    </location>
</feature>
<keyword evidence="1" id="KW-0732">Signal</keyword>
<dbReference type="RefSeq" id="XP_004832983.1">
    <property type="nucleotide sequence ID" value="XM_004832926.1"/>
</dbReference>
<dbReference type="KEGG" id="beq:BEWA_035670"/>
<proteinExistence type="predicted"/>
<gene>
    <name evidence="2" type="ORF">BEWA_035670</name>
</gene>
<reference evidence="2 3" key="1">
    <citation type="journal article" date="2012" name="BMC Genomics">
        <title>Comparative genomic analysis and phylogenetic position of Theileria equi.</title>
        <authorList>
            <person name="Kappmeyer L.S."/>
            <person name="Thiagarajan M."/>
            <person name="Herndon D.R."/>
            <person name="Ramsay J.D."/>
            <person name="Caler E."/>
            <person name="Djikeng A."/>
            <person name="Gillespie J.J."/>
            <person name="Lau A.O."/>
            <person name="Roalson E.H."/>
            <person name="Silva J.C."/>
            <person name="Silva M.G."/>
            <person name="Suarez C.E."/>
            <person name="Ueti M.W."/>
            <person name="Nene V.M."/>
            <person name="Mealey R.H."/>
            <person name="Knowles D.P."/>
            <person name="Brayton K.A."/>
        </authorList>
    </citation>
    <scope>NUCLEOTIDE SEQUENCE [LARGE SCALE GENOMIC DNA]</scope>
    <source>
        <strain evidence="2 3">WA</strain>
    </source>
</reference>
<dbReference type="GeneID" id="15807935"/>
<comment type="caution">
    <text evidence="2">The sequence shown here is derived from an EMBL/GenBank/DDBJ whole genome shotgun (WGS) entry which is preliminary data.</text>
</comment>
<dbReference type="EMBL" id="ACOU01000002">
    <property type="protein sequence ID" value="EKX73531.1"/>
    <property type="molecule type" value="Genomic_DNA"/>
</dbReference>
<keyword evidence="3" id="KW-1185">Reference proteome</keyword>
<evidence type="ECO:0000313" key="2">
    <source>
        <dbReference type="EMBL" id="EKX73531.1"/>
    </source>
</evidence>
<dbReference type="AlphaFoldDB" id="L1LDV0"/>
<feature type="chain" id="PRO_5003953242" evidence="1">
    <location>
        <begin position="24"/>
        <end position="254"/>
    </location>
</feature>
<accession>L1LDV0</accession>
<dbReference type="Proteomes" id="UP000031512">
    <property type="component" value="Unassembled WGS sequence"/>
</dbReference>
<organism evidence="2 3">
    <name type="scientific">Theileria equi strain WA</name>
    <dbReference type="NCBI Taxonomy" id="1537102"/>
    <lineage>
        <taxon>Eukaryota</taxon>
        <taxon>Sar</taxon>
        <taxon>Alveolata</taxon>
        <taxon>Apicomplexa</taxon>
        <taxon>Aconoidasida</taxon>
        <taxon>Piroplasmida</taxon>
        <taxon>Theileriidae</taxon>
        <taxon>Theileria</taxon>
    </lineage>
</organism>
<sequence length="254" mass="28952">MSFCAIGKAVVSLTILLAKYAFTMPNQRTLLELDISNHHPGRITVLPSVKNPGGTNYAVRRNSNFSHVIGAVFDEGELIVEGDKNAMSRYVLVRIREDGSKYVRVMTRYRECRRFLSYIQEFSKGIGEPKYKKVSRELMTLDVLDQKTDETIQVTSRMGSEPDMPVKEYCVQPKLLDKVVIGAVTYGNYLVEDKVSGLISRKVIWEGGEYYPRIIIQSQYKDSKETEAKYEFNMGKVDKFSIYEIKTVSLSVRG</sequence>
<evidence type="ECO:0000313" key="3">
    <source>
        <dbReference type="Proteomes" id="UP000031512"/>
    </source>
</evidence>
<evidence type="ECO:0000256" key="1">
    <source>
        <dbReference type="SAM" id="SignalP"/>
    </source>
</evidence>